<keyword evidence="2" id="KW-1133">Transmembrane helix</keyword>
<feature type="domain" description="DUF5979" evidence="3">
    <location>
        <begin position="610"/>
        <end position="731"/>
    </location>
</feature>
<name>C6RBC2_9CORY</name>
<proteinExistence type="predicted"/>
<feature type="domain" description="DUF5979" evidence="3">
    <location>
        <begin position="1006"/>
        <end position="1099"/>
    </location>
</feature>
<feature type="domain" description="DUF5979" evidence="3">
    <location>
        <begin position="739"/>
        <end position="859"/>
    </location>
</feature>
<evidence type="ECO:0000313" key="5">
    <source>
        <dbReference type="Proteomes" id="UP000004384"/>
    </source>
</evidence>
<feature type="transmembrane region" description="Helical" evidence="2">
    <location>
        <begin position="1854"/>
        <end position="1873"/>
    </location>
</feature>
<feature type="domain" description="DUF5979" evidence="3">
    <location>
        <begin position="1559"/>
        <end position="1624"/>
    </location>
</feature>
<reference evidence="4 5" key="1">
    <citation type="submission" date="2009-06" db="EMBL/GenBank/DDBJ databases">
        <authorList>
            <person name="Dodson R."/>
            <person name="Sebastian Y."/>
            <person name="Madupu R."/>
            <person name="Durkin A.S."/>
            <person name="Torralba M."/>
            <person name="Methe B."/>
            <person name="Sutton G.G."/>
            <person name="Strausberg R.L."/>
            <person name="Nelson K.E."/>
        </authorList>
    </citation>
    <scope>NUCLEOTIDE SEQUENCE [LARGE SCALE GENOMIC DNA]</scope>
    <source>
        <strain evidence="4 5">SK141</strain>
    </source>
</reference>
<keyword evidence="2" id="KW-0812">Transmembrane</keyword>
<dbReference type="Pfam" id="PF19407">
    <property type="entry name" value="DUF5979"/>
    <property type="match status" value="6"/>
</dbReference>
<dbReference type="InterPro" id="IPR046022">
    <property type="entry name" value="DUF5979"/>
</dbReference>
<comment type="caution">
    <text evidence="4">The sequence shown here is derived from an EMBL/GenBank/DDBJ whole genome shotgun (WGS) entry which is preliminary data.</text>
</comment>
<evidence type="ECO:0000313" key="4">
    <source>
        <dbReference type="EMBL" id="EET76754.1"/>
    </source>
</evidence>
<evidence type="ECO:0000256" key="2">
    <source>
        <dbReference type="SAM" id="Phobius"/>
    </source>
</evidence>
<dbReference type="Proteomes" id="UP000004384">
    <property type="component" value="Unassembled WGS sequence"/>
</dbReference>
<evidence type="ECO:0000259" key="3">
    <source>
        <dbReference type="Pfam" id="PF19407"/>
    </source>
</evidence>
<feature type="domain" description="DUF5979" evidence="3">
    <location>
        <begin position="487"/>
        <end position="565"/>
    </location>
</feature>
<feature type="region of interest" description="Disordered" evidence="1">
    <location>
        <begin position="1644"/>
        <end position="1681"/>
    </location>
</feature>
<organism evidence="4 5">
    <name type="scientific">Corynebacterium tuberculostearicum SK141</name>
    <dbReference type="NCBI Taxonomy" id="553206"/>
    <lineage>
        <taxon>Bacteria</taxon>
        <taxon>Bacillati</taxon>
        <taxon>Actinomycetota</taxon>
        <taxon>Actinomycetes</taxon>
        <taxon>Mycobacteriales</taxon>
        <taxon>Corynebacteriaceae</taxon>
        <taxon>Corynebacterium</taxon>
    </lineage>
</organism>
<protein>
    <submittedName>
        <fullName evidence="4">LPXTG-motif cell wall anchor domain protein</fullName>
    </submittedName>
</protein>
<keyword evidence="2" id="KW-0472">Membrane</keyword>
<dbReference type="Gene3D" id="2.60.40.1140">
    <property type="entry name" value="Collagen-binding surface protein Cna, B-type domain"/>
    <property type="match status" value="1"/>
</dbReference>
<feature type="region of interest" description="Disordered" evidence="1">
    <location>
        <begin position="219"/>
        <end position="253"/>
    </location>
</feature>
<gene>
    <name evidence="4" type="ORF">CORTU0001_0044</name>
</gene>
<feature type="compositionally biased region" description="Basic and acidic residues" evidence="1">
    <location>
        <begin position="1671"/>
        <end position="1681"/>
    </location>
</feature>
<accession>C6RBC2</accession>
<sequence>MTTPGHKTRKIGDYTIEFDLSIAAKDSATNYTAEPNPSWNLAVFGKPGFFEKESEDLKDVLQMTGGNNSFTRFTLDNIVVKRGENSSPVSNYRFAVADAESTGAGGPGEMISVDGGQVSAPTELKSGTGEKRACELKFGAGTEPIEREWGSAADGRSRGFVCHSKQTGSHASWIVGVDKPQKMEISMGSFRNGTQAVAMGVALSRINFGSAKDFAQVESTTEEKLSGQTRTASYTPFLRDGNADTDLPAPENGYTTAMRRLDTTGTAQDRLGFRSQTNPKDKAFDRYDPVWTCTLKSSEGASETKVIKGGSVPDGYSLEKDTASGTSRLLLPSSETRQPNCSVVWKSKFKPASLTLGKNVEGSAANFSDVQLQKFTLHYKCTAPAGFTTAYPDIKLEDDVQLERGTNTVIDRLPQGASCTVTEKLTDGGQPGAGIDFSLSWNGQQATGNINSPVNVDLSPAAGDTSGVVAGSAKALNKYDYQKASLKLSKHILGKPVSDGKVGGTYRFGVRCEGTNLGQREVSFDLSKSNPTNAVTIPDLPVGRDCVLTPLTDLTEQQRQMIKLDKRDGSLNGQHLDPDGNNGFHFTLDKQGDTKELHFETSYSYLTSPLVIRKEITGLAAGNDELKALNFDINYRCSAEGQTVSEGSTTITAEDGEKSVGEVRIGADCLVWENEPGDTTTTHFQGAKVRASDASDKVTELDNSDAKTQKITTIRKASGTDRNLVTVSNIYDPKLGTVDLHKVVDSQVEGVLPDSYTFTYRCGTRNIAGDNGKVLPVELSGKVVVPGDGTMRLESDDPDLASKLNSQDGKLGVPYGNDCTFTEETPNVAGGIIFSTDVDSAKTTVNAENNTATVTNKFTAAGKGLTVSLRTGGRSTLAPESLSYSLRCDNGYTTNFDLKSGDQVVIPAQKVPKGTNCSLKESGDSNKRTSESGNEYPIRNDSEYLYAADDNEGNDIGDGAQFTIGDQSTMDVHHHYDFIQASVEDSKQVEFNDPDSLISDARRKIKSERIFPVELKCTNPDGSAGIDVTTTVQQGRPSEPIQVNVGSDCTASEGETTTAVGITLDKSINVNGTPTEGGTAKFTVGNSDSVDVTFVNTYSRRTTYIELSKKAILPSDSIRDQYKNANKDLQDALYDHHFDLVCRDPETGDEAVLQSQSGSIKGEGKTTFTGVPVGADCQITGDHFGSLKLTMNDGSDDLNAYLRPAYIDWVVDRQGGNAYPDQKLDNEKTTSPAFLTVDEPNDNKIRLDNHYEYETSKVKISKDLVGKDGNLKEIPEDYPFNFTMQCKAIGYQTNNIGETSFIPEKLRPQSSYILPSTLKKSEFNGTGSNGDESILSFASDEAIVPAGSYCRFAEEESSSTPQTLRITPDERTVTAYAPAPDASDVQDLHFVNRVERRTAPVKLVLSNFGYLVGADSQGYEANVVCKDPADSAASQQFPLASVAATELSQSDQAPANGQTMDLPVGVDCELELSGPALQPRGELEVTNGERTPLTQYTKWSQGEREGARGLLSDIPSEDVSAENKNLKYSFATAGNLPSDKTELVIGVDIYHPRAHYDATFTKTTDGAVGKDATFRFEHSCSDPALSDSSQSNAFTLKAGQSYTIKNIPVNSPCTVNEVDDGVKNNDSIFHISQHGDLVEADTEHSAAIPGNPKENGSEPIRPVSFTVRPVTDGKDTSRSGDRWTLTANNKFAGISVTKSIEGTPLGNLTGDLFGTTLLPAEAEKMSMSYEVANDGAYDLSDFRIQDASLAGLTLVKDGTSVELGEDGVVPSSVCAPSQSLARGESFTCSFDVVIPADKDETYRYPDSGQPEVKVTAQASEDGHQFTTSASDSHGALRPSGLIGGLLPETGMQTLVWVLVLGLILLGFGLWRYLRRPDEDGEEDRPTVQD</sequence>
<evidence type="ECO:0000256" key="1">
    <source>
        <dbReference type="SAM" id="MobiDB-lite"/>
    </source>
</evidence>
<dbReference type="EMBL" id="ACVP01000027">
    <property type="protein sequence ID" value="EET76754.1"/>
    <property type="molecule type" value="Genomic_DNA"/>
</dbReference>
<feature type="compositionally biased region" description="Basic and acidic residues" evidence="1">
    <location>
        <begin position="921"/>
        <end position="930"/>
    </location>
</feature>
<feature type="domain" description="DUF5979" evidence="3">
    <location>
        <begin position="355"/>
        <end position="445"/>
    </location>
</feature>
<dbReference type="NCBIfam" id="TIGR01167">
    <property type="entry name" value="LPXTG_anchor"/>
    <property type="match status" value="1"/>
</dbReference>
<feature type="region of interest" description="Disordered" evidence="1">
    <location>
        <begin position="913"/>
        <end position="937"/>
    </location>
</feature>